<feature type="region of interest" description="Disordered" evidence="1">
    <location>
        <begin position="284"/>
        <end position="319"/>
    </location>
</feature>
<feature type="compositionally biased region" description="Low complexity" evidence="1">
    <location>
        <begin position="212"/>
        <end position="221"/>
    </location>
</feature>
<name>A0A7X5YKC1_9CAUL</name>
<reference evidence="3 4" key="1">
    <citation type="submission" date="2020-03" db="EMBL/GenBank/DDBJ databases">
        <title>Genomic Encyclopedia of Type Strains, Phase IV (KMG-IV): sequencing the most valuable type-strain genomes for metagenomic binning, comparative biology and taxonomic classification.</title>
        <authorList>
            <person name="Goeker M."/>
        </authorList>
    </citation>
    <scope>NUCLEOTIDE SEQUENCE [LARGE SCALE GENOMIC DNA]</scope>
    <source>
        <strain evidence="3 4">DSM 4736</strain>
    </source>
</reference>
<evidence type="ECO:0000313" key="4">
    <source>
        <dbReference type="Proteomes" id="UP000587415"/>
    </source>
</evidence>
<evidence type="ECO:0000256" key="1">
    <source>
        <dbReference type="SAM" id="MobiDB-lite"/>
    </source>
</evidence>
<evidence type="ECO:0000256" key="2">
    <source>
        <dbReference type="SAM" id="SignalP"/>
    </source>
</evidence>
<dbReference type="Proteomes" id="UP000587415">
    <property type="component" value="Unassembled WGS sequence"/>
</dbReference>
<feature type="signal peptide" evidence="2">
    <location>
        <begin position="1"/>
        <end position="28"/>
    </location>
</feature>
<feature type="compositionally biased region" description="Pro residues" evidence="1">
    <location>
        <begin position="115"/>
        <end position="136"/>
    </location>
</feature>
<feature type="chain" id="PRO_5031078396" evidence="2">
    <location>
        <begin position="29"/>
        <end position="319"/>
    </location>
</feature>
<feature type="compositionally biased region" description="Basic and acidic residues" evidence="1">
    <location>
        <begin position="222"/>
        <end position="236"/>
    </location>
</feature>
<protein>
    <submittedName>
        <fullName evidence="3">Uncharacterized protein</fullName>
    </submittedName>
</protein>
<comment type="caution">
    <text evidence="3">The sequence shown here is derived from an EMBL/GenBank/DDBJ whole genome shotgun (WGS) entry which is preliminary data.</text>
</comment>
<sequence length="319" mass="32752">MRRASTVLSAALAATGVLALAGAASAQAAPSPGQAQGLRYLSWQGRGEVTAPAGPETGQPVSGRSGLRRPNTVIPHGGFAAAAAPDPGRPAAAPARRTLTPANAWLQPRSVEPEAAPPPAPGPAPVAPRPALPRAPAPAVVSAPPPAARPVQRPDYLPDQGGRGQPAPAEAIYPATEPMASAPELAPSDPMAPRRDAPIFRMQQTPPPQPQAAPQAAPRAEAPARPETEPQPRRVMEVAASGEAAPRDGARYYSVHRQNGREPDAVAMPEPTYVDALVVTMAETPATQDLAAPDPGPTLIRDRNGSMRPVPASSDGDHQ</sequence>
<organism evidence="3 4">
    <name type="scientific">Brevundimonas alba</name>
    <dbReference type="NCBI Taxonomy" id="74314"/>
    <lineage>
        <taxon>Bacteria</taxon>
        <taxon>Pseudomonadati</taxon>
        <taxon>Pseudomonadota</taxon>
        <taxon>Alphaproteobacteria</taxon>
        <taxon>Caulobacterales</taxon>
        <taxon>Caulobacteraceae</taxon>
        <taxon>Brevundimonas</taxon>
    </lineage>
</organism>
<feature type="region of interest" description="Disordered" evidence="1">
    <location>
        <begin position="48"/>
        <end position="67"/>
    </location>
</feature>
<dbReference type="EMBL" id="JAATJM010000001">
    <property type="protein sequence ID" value="NJC41501.1"/>
    <property type="molecule type" value="Genomic_DNA"/>
</dbReference>
<feature type="region of interest" description="Disordered" evidence="1">
    <location>
        <begin position="111"/>
        <end position="249"/>
    </location>
</feature>
<dbReference type="AlphaFoldDB" id="A0A7X5YKC1"/>
<keyword evidence="2" id="KW-0732">Signal</keyword>
<proteinExistence type="predicted"/>
<gene>
    <name evidence="3" type="ORF">GGQ87_001759</name>
</gene>
<accession>A0A7X5YKC1</accession>
<dbReference type="RefSeq" id="WP_168046662.1">
    <property type="nucleotide sequence ID" value="NZ_JAATJM010000001.1"/>
</dbReference>
<keyword evidence="4" id="KW-1185">Reference proteome</keyword>
<evidence type="ECO:0000313" key="3">
    <source>
        <dbReference type="EMBL" id="NJC41501.1"/>
    </source>
</evidence>